<comment type="caution">
    <text evidence="3">The sequence shown here is derived from an EMBL/GenBank/DDBJ whole genome shotgun (WGS) entry which is preliminary data.</text>
</comment>
<sequence>MGSLRWIAGILGVLFGGGIFGGVLGYTVGSVLEKMVKKEYSNDGTSGDFVMALLILSAAIMKADKKVMRSELNFVKDFLIKNFGEEGMQNRLDILKQLLDRNIDIYKACEKIRIHFPYSNKLQLIHYLFGIAVADAMCNNDERDMMERIANLIGLSAADYKTIEAMYFDNVDKYYTILQVSRSASDREIKKAYRNLCLKYHPDKVANLGEKAQQSAKERLQQINEAYEKIKAERNIV</sequence>
<keyword evidence="1" id="KW-0472">Membrane</keyword>
<proteinExistence type="predicted"/>
<accession>A0A9D1RK92</accession>
<evidence type="ECO:0000256" key="1">
    <source>
        <dbReference type="SAM" id="Phobius"/>
    </source>
</evidence>
<dbReference type="Pfam" id="PF00226">
    <property type="entry name" value="DnaJ"/>
    <property type="match status" value="1"/>
</dbReference>
<evidence type="ECO:0000313" key="4">
    <source>
        <dbReference type="Proteomes" id="UP000824267"/>
    </source>
</evidence>
<feature type="transmembrane region" description="Helical" evidence="1">
    <location>
        <begin position="46"/>
        <end position="63"/>
    </location>
</feature>
<dbReference type="InterPro" id="IPR007791">
    <property type="entry name" value="DjlA_N"/>
</dbReference>
<gene>
    <name evidence="3" type="ORF">IAC47_07800</name>
</gene>
<dbReference type="InterPro" id="IPR001623">
    <property type="entry name" value="DnaJ_domain"/>
</dbReference>
<dbReference type="PRINTS" id="PR00625">
    <property type="entry name" value="JDOMAIN"/>
</dbReference>
<dbReference type="InterPro" id="IPR029024">
    <property type="entry name" value="TerB-like"/>
</dbReference>
<dbReference type="Gene3D" id="1.10.3680.10">
    <property type="entry name" value="TerB-like"/>
    <property type="match status" value="1"/>
</dbReference>
<dbReference type="AlphaFoldDB" id="A0A9D1RK92"/>
<dbReference type="CDD" id="cd06257">
    <property type="entry name" value="DnaJ"/>
    <property type="match status" value="1"/>
</dbReference>
<dbReference type="PROSITE" id="PS50076">
    <property type="entry name" value="DNAJ_2"/>
    <property type="match status" value="1"/>
</dbReference>
<feature type="transmembrane region" description="Helical" evidence="1">
    <location>
        <begin position="7"/>
        <end position="26"/>
    </location>
</feature>
<organism evidence="3 4">
    <name type="scientific">Candidatus Onthomorpha intestinigallinarum</name>
    <dbReference type="NCBI Taxonomy" id="2840880"/>
    <lineage>
        <taxon>Bacteria</taxon>
        <taxon>Pseudomonadati</taxon>
        <taxon>Bacteroidota</taxon>
        <taxon>Bacteroidia</taxon>
        <taxon>Bacteroidales</taxon>
        <taxon>Candidatus Onthomorpha</taxon>
    </lineage>
</organism>
<dbReference type="InterPro" id="IPR036869">
    <property type="entry name" value="J_dom_sf"/>
</dbReference>
<dbReference type="PANTHER" id="PTHR24074">
    <property type="entry name" value="CO-CHAPERONE PROTEIN DJLA"/>
    <property type="match status" value="1"/>
</dbReference>
<dbReference type="EMBL" id="DXGG01000244">
    <property type="protein sequence ID" value="HIW88151.1"/>
    <property type="molecule type" value="Genomic_DNA"/>
</dbReference>
<reference evidence="3" key="2">
    <citation type="submission" date="2021-04" db="EMBL/GenBank/DDBJ databases">
        <authorList>
            <person name="Gilroy R."/>
        </authorList>
    </citation>
    <scope>NUCLEOTIDE SEQUENCE</scope>
    <source>
        <strain evidence="3">Gambia16-930</strain>
    </source>
</reference>
<dbReference type="SMART" id="SM00271">
    <property type="entry name" value="DnaJ"/>
    <property type="match status" value="1"/>
</dbReference>
<feature type="domain" description="J" evidence="2">
    <location>
        <begin position="173"/>
        <end position="235"/>
    </location>
</feature>
<dbReference type="Pfam" id="PF05099">
    <property type="entry name" value="TerB"/>
    <property type="match status" value="1"/>
</dbReference>
<protein>
    <submittedName>
        <fullName evidence="3">TerB family tellurite resistance protein</fullName>
    </submittedName>
</protein>
<keyword evidence="1" id="KW-1133">Transmembrane helix</keyword>
<dbReference type="SUPFAM" id="SSF46565">
    <property type="entry name" value="Chaperone J-domain"/>
    <property type="match status" value="1"/>
</dbReference>
<evidence type="ECO:0000259" key="2">
    <source>
        <dbReference type="PROSITE" id="PS50076"/>
    </source>
</evidence>
<reference evidence="3" key="1">
    <citation type="journal article" date="2021" name="PeerJ">
        <title>Extensive microbial diversity within the chicken gut microbiome revealed by metagenomics and culture.</title>
        <authorList>
            <person name="Gilroy R."/>
            <person name="Ravi A."/>
            <person name="Getino M."/>
            <person name="Pursley I."/>
            <person name="Horton D.L."/>
            <person name="Alikhan N.F."/>
            <person name="Baker D."/>
            <person name="Gharbi K."/>
            <person name="Hall N."/>
            <person name="Watson M."/>
            <person name="Adriaenssens E.M."/>
            <person name="Foster-Nyarko E."/>
            <person name="Jarju S."/>
            <person name="Secka A."/>
            <person name="Antonio M."/>
            <person name="Oren A."/>
            <person name="Chaudhuri R.R."/>
            <person name="La Ragione R."/>
            <person name="Hildebrand F."/>
            <person name="Pallen M.J."/>
        </authorList>
    </citation>
    <scope>NUCLEOTIDE SEQUENCE</scope>
    <source>
        <strain evidence="3">Gambia16-930</strain>
    </source>
</reference>
<name>A0A9D1RK92_9BACT</name>
<dbReference type="Gene3D" id="1.10.287.110">
    <property type="entry name" value="DnaJ domain"/>
    <property type="match status" value="1"/>
</dbReference>
<dbReference type="InterPro" id="IPR050817">
    <property type="entry name" value="DjlA_DnaK_co-chaperone"/>
</dbReference>
<dbReference type="Proteomes" id="UP000824267">
    <property type="component" value="Unassembled WGS sequence"/>
</dbReference>
<evidence type="ECO:0000313" key="3">
    <source>
        <dbReference type="EMBL" id="HIW88151.1"/>
    </source>
</evidence>
<keyword evidence="1" id="KW-0812">Transmembrane</keyword>